<dbReference type="EMBL" id="JAODUO010000710">
    <property type="protein sequence ID" value="KAK2175746.1"/>
    <property type="molecule type" value="Genomic_DNA"/>
</dbReference>
<sequence>MSFAFPAVPTAEKKTEVPLPKRPPNAVPVYMWRHKIDADTRPFGPLLFERMPPRYQLKKAKKGDEEAVAQPEKKKKGPMLTLSIDSNMQIDEKMIVAKLIQTKLFKTIRTMKKERAKAALRRAACKARATNRAYAAETAARQYHNMPPIVAQGRNCLA</sequence>
<name>A0AAD9KQP3_RIDPI</name>
<evidence type="ECO:0000313" key="2">
    <source>
        <dbReference type="EMBL" id="KAK2175746.1"/>
    </source>
</evidence>
<accession>A0AAD9KQP3</accession>
<proteinExistence type="predicted"/>
<reference evidence="2" key="1">
    <citation type="journal article" date="2023" name="Mol. Biol. Evol.">
        <title>Third-Generation Sequencing Reveals the Adaptive Role of the Epigenome in Three Deep-Sea Polychaetes.</title>
        <authorList>
            <person name="Perez M."/>
            <person name="Aroh O."/>
            <person name="Sun Y."/>
            <person name="Lan Y."/>
            <person name="Juniper S.K."/>
            <person name="Young C.R."/>
            <person name="Angers B."/>
            <person name="Qian P.Y."/>
        </authorList>
    </citation>
    <scope>NUCLEOTIDE SEQUENCE</scope>
    <source>
        <strain evidence="2">R07B-5</strain>
    </source>
</reference>
<comment type="caution">
    <text evidence="2">The sequence shown here is derived from an EMBL/GenBank/DDBJ whole genome shotgun (WGS) entry which is preliminary data.</text>
</comment>
<dbReference type="AlphaFoldDB" id="A0AAD9KQP3"/>
<organism evidence="2 3">
    <name type="scientific">Ridgeia piscesae</name>
    <name type="common">Tubeworm</name>
    <dbReference type="NCBI Taxonomy" id="27915"/>
    <lineage>
        <taxon>Eukaryota</taxon>
        <taxon>Metazoa</taxon>
        <taxon>Spiralia</taxon>
        <taxon>Lophotrochozoa</taxon>
        <taxon>Annelida</taxon>
        <taxon>Polychaeta</taxon>
        <taxon>Sedentaria</taxon>
        <taxon>Canalipalpata</taxon>
        <taxon>Sabellida</taxon>
        <taxon>Siboglinidae</taxon>
        <taxon>Ridgeia</taxon>
    </lineage>
</organism>
<keyword evidence="3" id="KW-1185">Reference proteome</keyword>
<protein>
    <submittedName>
        <fullName evidence="2">Uncharacterized protein</fullName>
    </submittedName>
</protein>
<feature type="region of interest" description="Disordered" evidence="1">
    <location>
        <begin position="1"/>
        <end position="20"/>
    </location>
</feature>
<gene>
    <name evidence="2" type="ORF">NP493_711g03123</name>
</gene>
<dbReference type="Proteomes" id="UP001209878">
    <property type="component" value="Unassembled WGS sequence"/>
</dbReference>
<evidence type="ECO:0000313" key="3">
    <source>
        <dbReference type="Proteomes" id="UP001209878"/>
    </source>
</evidence>
<evidence type="ECO:0000256" key="1">
    <source>
        <dbReference type="SAM" id="MobiDB-lite"/>
    </source>
</evidence>